<sequence length="290" mass="32491">MARKTQRWLPFQDQYLAQAVDERRPFLEPKQNLKEAWNETAAVLEKNSRAEGPQSAVVCTGSACRTRFNKIMGHHKVEQRDETRSLQKTGAVEDISKHLKLMTELRALLNDEARVPTAPKTFKAKKKADLERQAGLEMRDAAMMGLVDTSTLTDVTQLEGSSVCEKQGQQKRNRDPLGDTTNQNEDEQTETSVRPKKRRRGANAMNDALAKKGETLDKTFEDARKQGANQHAQIIEGQERIVESQDKVAVALNELLGEIKGMRQDAQGARDTNGLSRVTEILAQALVDKK</sequence>
<comment type="caution">
    <text evidence="2">The sequence shown here is derived from an EMBL/GenBank/DDBJ whole genome shotgun (WGS) entry which is preliminary data.</text>
</comment>
<dbReference type="EMBL" id="CAVNYO010000465">
    <property type="protein sequence ID" value="CAK5282988.1"/>
    <property type="molecule type" value="Genomic_DNA"/>
</dbReference>
<dbReference type="Proteomes" id="UP001295794">
    <property type="component" value="Unassembled WGS sequence"/>
</dbReference>
<feature type="region of interest" description="Disordered" evidence="1">
    <location>
        <begin position="158"/>
        <end position="208"/>
    </location>
</feature>
<proteinExistence type="predicted"/>
<name>A0AAD2HVN0_9AGAR</name>
<organism evidence="2 3">
    <name type="scientific">Mycena citricolor</name>
    <dbReference type="NCBI Taxonomy" id="2018698"/>
    <lineage>
        <taxon>Eukaryota</taxon>
        <taxon>Fungi</taxon>
        <taxon>Dikarya</taxon>
        <taxon>Basidiomycota</taxon>
        <taxon>Agaricomycotina</taxon>
        <taxon>Agaricomycetes</taxon>
        <taxon>Agaricomycetidae</taxon>
        <taxon>Agaricales</taxon>
        <taxon>Marasmiineae</taxon>
        <taxon>Mycenaceae</taxon>
        <taxon>Mycena</taxon>
    </lineage>
</organism>
<protein>
    <recommendedName>
        <fullName evidence="4">Myb-like domain-containing protein</fullName>
    </recommendedName>
</protein>
<reference evidence="2" key="1">
    <citation type="submission" date="2023-11" db="EMBL/GenBank/DDBJ databases">
        <authorList>
            <person name="De Vega J J."/>
            <person name="De Vega J J."/>
        </authorList>
    </citation>
    <scope>NUCLEOTIDE SEQUENCE</scope>
</reference>
<evidence type="ECO:0000313" key="2">
    <source>
        <dbReference type="EMBL" id="CAK5282988.1"/>
    </source>
</evidence>
<gene>
    <name evidence="2" type="ORF">MYCIT1_LOCUS35190</name>
</gene>
<evidence type="ECO:0008006" key="4">
    <source>
        <dbReference type="Google" id="ProtNLM"/>
    </source>
</evidence>
<evidence type="ECO:0000313" key="3">
    <source>
        <dbReference type="Proteomes" id="UP001295794"/>
    </source>
</evidence>
<accession>A0AAD2HVN0</accession>
<keyword evidence="3" id="KW-1185">Reference proteome</keyword>
<evidence type="ECO:0000256" key="1">
    <source>
        <dbReference type="SAM" id="MobiDB-lite"/>
    </source>
</evidence>
<dbReference type="AlphaFoldDB" id="A0AAD2HVN0"/>